<dbReference type="HAMAP" id="MF_00197">
    <property type="entry name" value="DAP_epimerase"/>
    <property type="match status" value="1"/>
</dbReference>
<feature type="binding site" evidence="8">
    <location>
        <begin position="217"/>
        <end position="218"/>
    </location>
    <ligand>
        <name>substrate</name>
    </ligand>
</feature>
<dbReference type="Proteomes" id="UP000005396">
    <property type="component" value="Unassembled WGS sequence"/>
</dbReference>
<keyword evidence="5 8" id="KW-0457">Lysine biosynthesis</keyword>
<protein>
    <recommendedName>
        <fullName evidence="3 8">Diaminopimelate epimerase</fullName>
        <shortName evidence="8">DAP epimerase</shortName>
        <ecNumber evidence="3 8">5.1.1.7</ecNumber>
    </recommendedName>
    <alternativeName>
        <fullName evidence="8">PLP-independent amino acid racemase</fullName>
    </alternativeName>
</protein>
<dbReference type="UniPathway" id="UPA00034">
    <property type="reaction ID" value="UER00025"/>
</dbReference>
<comment type="subcellular location">
    <subcellularLocation>
        <location evidence="8">Cytoplasm</location>
    </subcellularLocation>
</comment>
<dbReference type="GO" id="GO:0008837">
    <property type="term" value="F:diaminopimelate epimerase activity"/>
    <property type="evidence" value="ECO:0007669"/>
    <property type="project" value="UniProtKB-UniRule"/>
</dbReference>
<evidence type="ECO:0000313" key="11">
    <source>
        <dbReference type="Proteomes" id="UP000005396"/>
    </source>
</evidence>
<evidence type="ECO:0000256" key="2">
    <source>
        <dbReference type="ARBA" id="ARBA00010219"/>
    </source>
</evidence>
<evidence type="ECO:0000256" key="3">
    <source>
        <dbReference type="ARBA" id="ARBA00013080"/>
    </source>
</evidence>
<dbReference type="GO" id="GO:0009089">
    <property type="term" value="P:lysine biosynthetic process via diaminopimelate"/>
    <property type="evidence" value="ECO:0007669"/>
    <property type="project" value="UniProtKB-UniRule"/>
</dbReference>
<dbReference type="NCBIfam" id="TIGR00652">
    <property type="entry name" value="DapF"/>
    <property type="match status" value="1"/>
</dbReference>
<feature type="binding site" evidence="8">
    <location>
        <position position="189"/>
    </location>
    <ligand>
        <name>substrate</name>
    </ligand>
</feature>
<feature type="active site" description="Proton acceptor" evidence="8">
    <location>
        <position position="216"/>
    </location>
</feature>
<feature type="binding site" evidence="8">
    <location>
        <position position="15"/>
    </location>
    <ligand>
        <name>substrate</name>
    </ligand>
</feature>
<evidence type="ECO:0000256" key="1">
    <source>
        <dbReference type="ARBA" id="ARBA00005196"/>
    </source>
</evidence>
<feature type="binding site" evidence="8">
    <location>
        <position position="66"/>
    </location>
    <ligand>
        <name>substrate</name>
    </ligand>
</feature>
<comment type="pathway">
    <text evidence="1 8">Amino-acid biosynthesis; L-lysine biosynthesis via DAP pathway; DL-2,6-diaminopimelate from LL-2,6-diaminopimelate: step 1/1.</text>
</comment>
<feature type="binding site" evidence="8">
    <location>
        <position position="155"/>
    </location>
    <ligand>
        <name>substrate</name>
    </ligand>
</feature>
<comment type="function">
    <text evidence="8">Catalyzes the stereoinversion of LL-2,6-diaminopimelate (L,L-DAP) to meso-diaminopimelate (meso-DAP), a precursor of L-lysine and an essential component of the bacterial peptidoglycan.</text>
</comment>
<dbReference type="SUPFAM" id="SSF54506">
    <property type="entry name" value="Diaminopimelate epimerase-like"/>
    <property type="match status" value="2"/>
</dbReference>
<dbReference type="eggNOG" id="COG0253">
    <property type="taxonomic scope" value="Bacteria"/>
</dbReference>
<keyword evidence="6 8" id="KW-0413">Isomerase</keyword>
<feature type="binding site" evidence="8">
    <location>
        <begin position="76"/>
        <end position="77"/>
    </location>
    <ligand>
        <name>substrate</name>
    </ligand>
</feature>
<dbReference type="InterPro" id="IPR001653">
    <property type="entry name" value="DAP_epimerase_DapF"/>
</dbReference>
<evidence type="ECO:0000256" key="7">
    <source>
        <dbReference type="ARBA" id="ARBA00051712"/>
    </source>
</evidence>
<dbReference type="HOGENOM" id="CLU_053306_3_0_9"/>
<evidence type="ECO:0000256" key="5">
    <source>
        <dbReference type="ARBA" id="ARBA00023154"/>
    </source>
</evidence>
<dbReference type="PROSITE" id="PS01326">
    <property type="entry name" value="DAP_EPIMERASE"/>
    <property type="match status" value="1"/>
</dbReference>
<proteinExistence type="inferred from homology"/>
<reference evidence="10 11" key="2">
    <citation type="submission" date="2007-09" db="EMBL/GenBank/DDBJ databases">
        <title>Draft genome sequence of Clostridium bolteae (ATCC BAA-613).</title>
        <authorList>
            <person name="Sudarsanam P."/>
            <person name="Ley R."/>
            <person name="Guruge J."/>
            <person name="Turnbaugh P.J."/>
            <person name="Mahowald M."/>
            <person name="Liep D."/>
            <person name="Gordon J."/>
        </authorList>
    </citation>
    <scope>NUCLEOTIDE SEQUENCE [LARGE SCALE GENOMIC DNA]</scope>
    <source>
        <strain evidence="11">ATCC BAA-613 / DSM 15670 / CCUG 46953 / JCM 12243 / WAL 16351</strain>
    </source>
</reference>
<comment type="subunit">
    <text evidence="8">Homodimer.</text>
</comment>
<reference evidence="10 11" key="1">
    <citation type="submission" date="2007-08" db="EMBL/GenBank/DDBJ databases">
        <authorList>
            <person name="Fulton L."/>
            <person name="Clifton S."/>
            <person name="Fulton B."/>
            <person name="Xu J."/>
            <person name="Minx P."/>
            <person name="Pepin K.H."/>
            <person name="Johnson M."/>
            <person name="Thiruvilangam P."/>
            <person name="Bhonagiri V."/>
            <person name="Nash W.E."/>
            <person name="Mardis E.R."/>
            <person name="Wilson R.K."/>
        </authorList>
    </citation>
    <scope>NUCLEOTIDE SEQUENCE [LARGE SCALE GENOMIC DNA]</scope>
    <source>
        <strain evidence="11">ATCC BAA-613 / DSM 15670 / CCUG 46953 / JCM 12243 / WAL 16351</strain>
    </source>
</reference>
<dbReference type="GO" id="GO:0005829">
    <property type="term" value="C:cytosol"/>
    <property type="evidence" value="ECO:0007669"/>
    <property type="project" value="TreeGrafter"/>
</dbReference>
<feature type="active site" evidence="9">
    <location>
        <position position="75"/>
    </location>
</feature>
<dbReference type="PaxDb" id="411902-CLOBOL_02833"/>
<evidence type="ECO:0000313" key="10">
    <source>
        <dbReference type="EMBL" id="EDP16919.1"/>
    </source>
</evidence>
<dbReference type="Pfam" id="PF01678">
    <property type="entry name" value="DAP_epimerase"/>
    <property type="match status" value="2"/>
</dbReference>
<comment type="caution">
    <text evidence="10">The sequence shown here is derived from an EMBL/GenBank/DDBJ whole genome shotgun (WGS) entry which is preliminary data.</text>
</comment>
<keyword evidence="8" id="KW-0963">Cytoplasm</keyword>
<feature type="site" description="Could be important to modulate the pK values of the two catalytic cysteine residues" evidence="8">
    <location>
        <position position="157"/>
    </location>
</feature>
<sequence>METDMEFTKMQGTGNDYVYVDCFKETVRDPAKTAIYVSDRHFGIGSDGLILICPSRTADCRMEMYNADGSQGIMCGNGVRCVGKYVYDHGLVDRDKRTITVETLAGIKTLELEIEDGKAVSVTVDMGEAALTSRLPEDITVDGKEYRFVGINVGNPHAIYYVDQVDCLDLERIGPAFENHERFAPDRVNTEFIHVADRKHLEMRVWERGSGETWACGTGATASVMASILMGYTEDEAEVALRGGKLVIRYERESGHLFMTGPAVEVFRGSIDIPEEIYYD</sequence>
<comment type="similarity">
    <text evidence="2 8">Belongs to the diaminopimelate epimerase family.</text>
</comment>
<comment type="catalytic activity">
    <reaction evidence="7 8">
        <text>(2S,6S)-2,6-diaminopimelate = meso-2,6-diaminopimelate</text>
        <dbReference type="Rhea" id="RHEA:15393"/>
        <dbReference type="ChEBI" id="CHEBI:57609"/>
        <dbReference type="ChEBI" id="CHEBI:57791"/>
        <dbReference type="EC" id="5.1.1.7"/>
    </reaction>
</comment>
<comment type="caution">
    <text evidence="8">Lacks conserved residue(s) required for the propagation of feature annotation.</text>
</comment>
<accession>A8RQV0</accession>
<evidence type="ECO:0000256" key="4">
    <source>
        <dbReference type="ARBA" id="ARBA00022605"/>
    </source>
</evidence>
<dbReference type="Gene3D" id="3.10.310.10">
    <property type="entry name" value="Diaminopimelate Epimerase, Chain A, domain 1"/>
    <property type="match status" value="2"/>
</dbReference>
<dbReference type="EC" id="5.1.1.7" evidence="3 8"/>
<feature type="site" description="Could be important to modulate the pK values of the two catalytic cysteine residues" evidence="8">
    <location>
        <position position="207"/>
    </location>
</feature>
<name>A8RQV0_ENTBW</name>
<evidence type="ECO:0000256" key="9">
    <source>
        <dbReference type="PROSITE-ProRule" id="PRU10125"/>
    </source>
</evidence>
<dbReference type="AlphaFoldDB" id="A8RQV0"/>
<feature type="active site" description="Proton donor" evidence="8">
    <location>
        <position position="75"/>
    </location>
</feature>
<evidence type="ECO:0000256" key="8">
    <source>
        <dbReference type="HAMAP-Rule" id="MF_00197"/>
    </source>
</evidence>
<dbReference type="PANTHER" id="PTHR31689:SF0">
    <property type="entry name" value="DIAMINOPIMELATE EPIMERASE"/>
    <property type="match status" value="1"/>
</dbReference>
<dbReference type="PANTHER" id="PTHR31689">
    <property type="entry name" value="DIAMINOPIMELATE EPIMERASE, CHLOROPLASTIC"/>
    <property type="match status" value="1"/>
</dbReference>
<keyword evidence="4 8" id="KW-0028">Amino-acid biosynthesis</keyword>
<gene>
    <name evidence="8" type="primary">dapF</name>
    <name evidence="10" type="ORF">CLOBOL_02833</name>
</gene>
<dbReference type="EMBL" id="ABCC02000026">
    <property type="protein sequence ID" value="EDP16919.1"/>
    <property type="molecule type" value="Genomic_DNA"/>
</dbReference>
<evidence type="ECO:0000256" key="6">
    <source>
        <dbReference type="ARBA" id="ARBA00023235"/>
    </source>
</evidence>
<dbReference type="InterPro" id="IPR018510">
    <property type="entry name" value="DAP_epimerase_AS"/>
</dbReference>
<feature type="binding site" evidence="8">
    <location>
        <begin position="207"/>
        <end position="208"/>
    </location>
    <ligand>
        <name>substrate</name>
    </ligand>
</feature>
<organism evidence="10 11">
    <name type="scientific">Enterocloster bolteae (strain ATCC BAA-613 / DSM 15670 / CCUG 46953 / JCM 12243 / WAL 16351)</name>
    <name type="common">Clostridium bolteae</name>
    <dbReference type="NCBI Taxonomy" id="411902"/>
    <lineage>
        <taxon>Bacteria</taxon>
        <taxon>Bacillati</taxon>
        <taxon>Bacillota</taxon>
        <taxon>Clostridia</taxon>
        <taxon>Lachnospirales</taxon>
        <taxon>Lachnospiraceae</taxon>
        <taxon>Enterocloster</taxon>
    </lineage>
</organism>